<gene>
    <name evidence="5" type="ORF">SAMN05216582_11045</name>
</gene>
<dbReference type="InterPro" id="IPR002678">
    <property type="entry name" value="DUF34/NIF3"/>
</dbReference>
<dbReference type="Proteomes" id="UP000184263">
    <property type="component" value="Unassembled WGS sequence"/>
</dbReference>
<organism evidence="5 6">
    <name type="scientific">Selenomonas ruminantium</name>
    <dbReference type="NCBI Taxonomy" id="971"/>
    <lineage>
        <taxon>Bacteria</taxon>
        <taxon>Bacillati</taxon>
        <taxon>Bacillota</taxon>
        <taxon>Negativicutes</taxon>
        <taxon>Selenomonadales</taxon>
        <taxon>Selenomonadaceae</taxon>
        <taxon>Selenomonas</taxon>
    </lineage>
</organism>
<evidence type="ECO:0000256" key="4">
    <source>
        <dbReference type="PIRSR" id="PIRSR602678-1"/>
    </source>
</evidence>
<dbReference type="Gene3D" id="3.40.1390.30">
    <property type="entry name" value="NIF3 (NGG1p interacting factor 3)-like"/>
    <property type="match status" value="2"/>
</dbReference>
<proteinExistence type="inferred from homology"/>
<feature type="binding site" evidence="4">
    <location>
        <position position="104"/>
    </location>
    <ligand>
        <name>a divalent metal cation</name>
        <dbReference type="ChEBI" id="CHEBI:60240"/>
        <label>1</label>
    </ligand>
</feature>
<feature type="binding site" evidence="4">
    <location>
        <position position="232"/>
    </location>
    <ligand>
        <name>a divalent metal cation</name>
        <dbReference type="ChEBI" id="CHEBI:60240"/>
        <label>1</label>
    </ligand>
</feature>
<evidence type="ECO:0000256" key="3">
    <source>
        <dbReference type="ARBA" id="ARBA00022723"/>
    </source>
</evidence>
<dbReference type="FunFam" id="3.40.1390.30:FF:000001">
    <property type="entry name" value="GTP cyclohydrolase 1 type 2"/>
    <property type="match status" value="1"/>
</dbReference>
<evidence type="ECO:0000313" key="5">
    <source>
        <dbReference type="EMBL" id="SHK63300.1"/>
    </source>
</evidence>
<feature type="binding site" evidence="4">
    <location>
        <position position="228"/>
    </location>
    <ligand>
        <name>a divalent metal cation</name>
        <dbReference type="ChEBI" id="CHEBI:60240"/>
        <label>1</label>
    </ligand>
</feature>
<dbReference type="GO" id="GO:0046872">
    <property type="term" value="F:metal ion binding"/>
    <property type="evidence" value="ECO:0007669"/>
    <property type="project" value="UniProtKB-KW"/>
</dbReference>
<feature type="binding site" evidence="4">
    <location>
        <position position="66"/>
    </location>
    <ligand>
        <name>a divalent metal cation</name>
        <dbReference type="ChEBI" id="CHEBI:60240"/>
        <label>1</label>
    </ligand>
</feature>
<evidence type="ECO:0000256" key="2">
    <source>
        <dbReference type="ARBA" id="ARBA00022112"/>
    </source>
</evidence>
<dbReference type="EMBL" id="FRBC01000010">
    <property type="protein sequence ID" value="SHK63300.1"/>
    <property type="molecule type" value="Genomic_DNA"/>
</dbReference>
<dbReference type="PANTHER" id="PTHR13799:SF14">
    <property type="entry name" value="GTP CYCLOHYDROLASE 1 TYPE 2 HOMOLOG"/>
    <property type="match status" value="1"/>
</dbReference>
<accession>A0A1M6U2B2</accession>
<dbReference type="InterPro" id="IPR036069">
    <property type="entry name" value="DUF34/NIF3_sf"/>
</dbReference>
<dbReference type="Pfam" id="PF01784">
    <property type="entry name" value="DUF34_NIF3"/>
    <property type="match status" value="1"/>
</dbReference>
<evidence type="ECO:0000313" key="6">
    <source>
        <dbReference type="Proteomes" id="UP000184263"/>
    </source>
</evidence>
<comment type="similarity">
    <text evidence="1">Belongs to the GTP cyclohydrolase I type 2/NIF3 family.</text>
</comment>
<name>A0A1M6U2B2_SELRU</name>
<feature type="binding site" evidence="4">
    <location>
        <position position="65"/>
    </location>
    <ligand>
        <name>a divalent metal cation</name>
        <dbReference type="ChEBI" id="CHEBI:60240"/>
        <label>1</label>
    </ligand>
</feature>
<dbReference type="SUPFAM" id="SSF102705">
    <property type="entry name" value="NIF3 (NGG1p interacting factor 3)-like"/>
    <property type="match status" value="1"/>
</dbReference>
<dbReference type="OrthoDB" id="9792792at2"/>
<reference evidence="5 6" key="1">
    <citation type="submission" date="2016-11" db="EMBL/GenBank/DDBJ databases">
        <authorList>
            <person name="Jaros S."/>
            <person name="Januszkiewicz K."/>
            <person name="Wedrychowicz H."/>
        </authorList>
    </citation>
    <scope>NUCLEOTIDE SEQUENCE [LARGE SCALE GENOMIC DNA]</scope>
    <source>
        <strain evidence="5 6">HD4</strain>
    </source>
</reference>
<protein>
    <recommendedName>
        <fullName evidence="2">GTP cyclohydrolase 1 type 2 homolog</fullName>
    </recommendedName>
</protein>
<dbReference type="RefSeq" id="WP_073089314.1">
    <property type="nucleotide sequence ID" value="NZ_FRBC01000010.1"/>
</dbReference>
<dbReference type="AlphaFoldDB" id="A0A1M6U2B2"/>
<dbReference type="GO" id="GO:0005737">
    <property type="term" value="C:cytoplasm"/>
    <property type="evidence" value="ECO:0007669"/>
    <property type="project" value="TreeGrafter"/>
</dbReference>
<sequence length="267" mass="29092">MVKCQVVMDALERIAPKRLAEDWDNPGLLVGGFNQDIRKILVCLDVSDDVVKQAVREGADMIVAHHPLIFKGLKKIRTDLPLGARLQQLLKHDIAVAAAHTNLDIAVGGVNDVLAAKIGLGRLSTFVITSQEADGTVESLGRMGSLPAPMAVEDFARQVREALPTEHVRLVNAGARPVRKVALCSGSGAEFIQKASFMGADVYVTGDVKYHEAQMAVELGMHVIDAGHFATEFPVVEVLRKRLAEELAEYDMEVIADQESRDFFTII</sequence>
<keyword evidence="3 4" id="KW-0479">Metal-binding</keyword>
<dbReference type="NCBIfam" id="TIGR00486">
    <property type="entry name" value="YbgI_SA1388"/>
    <property type="match status" value="1"/>
</dbReference>
<dbReference type="PANTHER" id="PTHR13799">
    <property type="entry name" value="NGG1 INTERACTING FACTOR 3"/>
    <property type="match status" value="1"/>
</dbReference>
<evidence type="ECO:0000256" key="1">
    <source>
        <dbReference type="ARBA" id="ARBA00006964"/>
    </source>
</evidence>